<proteinExistence type="inferred from homology"/>
<evidence type="ECO:0000256" key="3">
    <source>
        <dbReference type="ARBA" id="ARBA00023001"/>
    </source>
</evidence>
<comment type="similarity">
    <text evidence="1 6">Belongs to the glycosyl hydrolase 5 (cellulase A) family.</text>
</comment>
<name>A0A1R1AZM3_PAELA</name>
<feature type="domain" description="Glycoside hydrolase family 5 C-terminal" evidence="8">
    <location>
        <begin position="405"/>
        <end position="491"/>
    </location>
</feature>
<dbReference type="Pfam" id="PF18564">
    <property type="entry name" value="Glyco_hydro_5_C"/>
    <property type="match status" value="1"/>
</dbReference>
<evidence type="ECO:0000256" key="6">
    <source>
        <dbReference type="RuleBase" id="RU361153"/>
    </source>
</evidence>
<evidence type="ECO:0000259" key="8">
    <source>
        <dbReference type="Pfam" id="PF18564"/>
    </source>
</evidence>
<dbReference type="Pfam" id="PF00150">
    <property type="entry name" value="Cellulase"/>
    <property type="match status" value="1"/>
</dbReference>
<dbReference type="GO" id="GO:0016042">
    <property type="term" value="P:lipid catabolic process"/>
    <property type="evidence" value="ECO:0007669"/>
    <property type="project" value="UniProtKB-ARBA"/>
</dbReference>
<dbReference type="PANTHER" id="PTHR31308">
    <property type="match status" value="1"/>
</dbReference>
<accession>A0A1R1AZM3</accession>
<keyword evidence="3" id="KW-0136">Cellulose degradation</keyword>
<dbReference type="InterPro" id="IPR041036">
    <property type="entry name" value="GH5_C"/>
</dbReference>
<evidence type="ECO:0000256" key="4">
    <source>
        <dbReference type="ARBA" id="ARBA00023295"/>
    </source>
</evidence>
<dbReference type="RefSeq" id="WP_076323763.1">
    <property type="nucleotide sequence ID" value="NZ_MRTF01000006.1"/>
</dbReference>
<dbReference type="InterPro" id="IPR017853">
    <property type="entry name" value="GH"/>
</dbReference>
<dbReference type="InterPro" id="IPR001547">
    <property type="entry name" value="Glyco_hydro_5"/>
</dbReference>
<dbReference type="STRING" id="1401.BK123_18075"/>
<dbReference type="GO" id="GO:0004553">
    <property type="term" value="F:hydrolase activity, hydrolyzing O-glycosyl compounds"/>
    <property type="evidence" value="ECO:0007669"/>
    <property type="project" value="InterPro"/>
</dbReference>
<keyword evidence="2 6" id="KW-0378">Hydrolase</keyword>
<protein>
    <submittedName>
        <fullName evidence="9">Glycosyl hydrolase family 5</fullName>
    </submittedName>
</protein>
<evidence type="ECO:0000256" key="2">
    <source>
        <dbReference type="ARBA" id="ARBA00022801"/>
    </source>
</evidence>
<dbReference type="GO" id="GO:1901136">
    <property type="term" value="P:carbohydrate derivative catabolic process"/>
    <property type="evidence" value="ECO:0007669"/>
    <property type="project" value="UniProtKB-ARBA"/>
</dbReference>
<evidence type="ECO:0000313" key="10">
    <source>
        <dbReference type="Proteomes" id="UP000187074"/>
    </source>
</evidence>
<dbReference type="GO" id="GO:0030245">
    <property type="term" value="P:cellulose catabolic process"/>
    <property type="evidence" value="ECO:0007669"/>
    <property type="project" value="UniProtKB-KW"/>
</dbReference>
<dbReference type="SUPFAM" id="SSF51445">
    <property type="entry name" value="(Trans)glycosidases"/>
    <property type="match status" value="1"/>
</dbReference>
<dbReference type="Gene3D" id="2.60.40.1180">
    <property type="entry name" value="Golgi alpha-mannosidase II"/>
    <property type="match status" value="1"/>
</dbReference>
<evidence type="ECO:0000259" key="7">
    <source>
        <dbReference type="Pfam" id="PF00150"/>
    </source>
</evidence>
<dbReference type="PROSITE" id="PS00659">
    <property type="entry name" value="GLYCOSYL_HYDROL_F5"/>
    <property type="match status" value="1"/>
</dbReference>
<organism evidence="9 10">
    <name type="scientific">Paenibacillus lautus</name>
    <name type="common">Bacillus lautus</name>
    <dbReference type="NCBI Taxonomy" id="1401"/>
    <lineage>
        <taxon>Bacteria</taxon>
        <taxon>Bacillati</taxon>
        <taxon>Bacillota</taxon>
        <taxon>Bacilli</taxon>
        <taxon>Bacillales</taxon>
        <taxon>Paenibacillaceae</taxon>
        <taxon>Paenibacillus</taxon>
    </lineage>
</organism>
<evidence type="ECO:0000256" key="5">
    <source>
        <dbReference type="ARBA" id="ARBA00023326"/>
    </source>
</evidence>
<reference evidence="9 10" key="1">
    <citation type="submission" date="2016-11" db="EMBL/GenBank/DDBJ databases">
        <title>Paenibacillus species isolates.</title>
        <authorList>
            <person name="Beno S.M."/>
        </authorList>
    </citation>
    <scope>NUCLEOTIDE SEQUENCE [LARGE SCALE GENOMIC DNA]</scope>
    <source>
        <strain evidence="9 10">FSL F4-0100</strain>
    </source>
</reference>
<dbReference type="InterPro" id="IPR013780">
    <property type="entry name" value="Glyco_hydro_b"/>
</dbReference>
<keyword evidence="5" id="KW-0119">Carbohydrate metabolism</keyword>
<dbReference type="AlphaFoldDB" id="A0A1R1AZM3"/>
<evidence type="ECO:0000256" key="1">
    <source>
        <dbReference type="ARBA" id="ARBA00005641"/>
    </source>
</evidence>
<comment type="caution">
    <text evidence="9">The sequence shown here is derived from an EMBL/GenBank/DDBJ whole genome shotgun (WGS) entry which is preliminary data.</text>
</comment>
<feature type="domain" description="Glycoside hydrolase family 5" evidence="7">
    <location>
        <begin position="13"/>
        <end position="392"/>
    </location>
</feature>
<dbReference type="InterPro" id="IPR018087">
    <property type="entry name" value="Glyco_hydro_5_CS"/>
</dbReference>
<dbReference type="PANTHER" id="PTHR31308:SF3">
    <property type="entry name" value="ENDOGLYCOCERAMIDASE"/>
    <property type="match status" value="1"/>
</dbReference>
<keyword evidence="5" id="KW-0624">Polysaccharide degradation</keyword>
<dbReference type="OrthoDB" id="9800475at2"/>
<dbReference type="InterPro" id="IPR052066">
    <property type="entry name" value="Glycosphingolipid_Hydrolases"/>
</dbReference>
<dbReference type="EMBL" id="MRTF01000006">
    <property type="protein sequence ID" value="OME91368.1"/>
    <property type="molecule type" value="Genomic_DNA"/>
</dbReference>
<keyword evidence="4 6" id="KW-0326">Glycosidase</keyword>
<gene>
    <name evidence="9" type="ORF">BK123_18075</name>
</gene>
<dbReference type="Proteomes" id="UP000187074">
    <property type="component" value="Unassembled WGS sequence"/>
</dbReference>
<dbReference type="Gene3D" id="3.20.20.80">
    <property type="entry name" value="Glycosidases"/>
    <property type="match status" value="1"/>
</dbReference>
<evidence type="ECO:0000313" key="9">
    <source>
        <dbReference type="EMBL" id="OME91368.1"/>
    </source>
</evidence>
<sequence>MKKLVIDGQRFLNEDGAQVILNGINLVSKDKAKGYVEPCDAALFAWFREQGFNVVRLGLIWDGVEPEPGVYDDAYLSRIKQQVVWAEQNDLYVFLDMHQDLYSLLYGDGAPAWATLSDDLPHITGHIWSDAYLESPAVNRALDHFWRNTSASDGIGLQDHYAAMWKHAAQFMADCPNIIGYDMMNEPYPGTSGQEVLGTIIAAYAGHVMGIADPNMEQLAGLWFDEEKRLEVLAGMAEMDTYRILVDSAREVSQIFEREVLAPFFNKTAAAIRSVSPDGFLMLETSYFSNMGIESGLQLVQDPAGQTLHHQVFAPHGYDLVVDTEHYDIYNQDRVQLIFATHRKVQERLNVPVLVGEWGAFSQHPATFQLSKQIIAIFERYLWSNTYWCWCDGFKEAPYVKALNRAYPQATAGVLSAYRYDHDNGSLSIDFVSSVGETLIYHPHLESISRSDAAVAGTDAYQLELRPFLDSKSGILAITVPDQGNKITVTIGR</sequence>